<evidence type="ECO:0000256" key="2">
    <source>
        <dbReference type="ARBA" id="ARBA00004496"/>
    </source>
</evidence>
<dbReference type="InterPro" id="IPR001179">
    <property type="entry name" value="PPIase_FKBP_dom"/>
</dbReference>
<evidence type="ECO:0000256" key="10">
    <source>
        <dbReference type="RuleBase" id="RU003915"/>
    </source>
</evidence>
<evidence type="ECO:0000256" key="6">
    <source>
        <dbReference type="ARBA" id="ARBA00023186"/>
    </source>
</evidence>
<comment type="function">
    <text evidence="8">Also involved in hydrogenase metallocenter assembly, probably by participating in the nickel insertion step. This function in hydrogenase biosynthesis requires chaperone activity and the presence of the metal-binding domain, but not PPIase activity.</text>
</comment>
<name>A0A7C2XQ35_9BACT</name>
<dbReference type="GO" id="GO:0042026">
    <property type="term" value="P:protein refolding"/>
    <property type="evidence" value="ECO:0007669"/>
    <property type="project" value="UniProtKB-ARBA"/>
</dbReference>
<accession>A0A7C2XQ35</accession>
<comment type="similarity">
    <text evidence="3 10">Belongs to the FKBP-type PPIase family.</text>
</comment>
<evidence type="ECO:0000313" key="12">
    <source>
        <dbReference type="EMBL" id="HET98373.1"/>
    </source>
</evidence>
<gene>
    <name evidence="12" type="ORF">ENN98_06735</name>
</gene>
<evidence type="ECO:0000256" key="9">
    <source>
        <dbReference type="PROSITE-ProRule" id="PRU00277"/>
    </source>
</evidence>
<keyword evidence="5 9" id="KW-0697">Rotamase</keyword>
<dbReference type="PANTHER" id="PTHR47861">
    <property type="entry name" value="FKBP-TYPE PEPTIDYL-PROLYL CIS-TRANS ISOMERASE SLYD"/>
    <property type="match status" value="1"/>
</dbReference>
<reference evidence="12" key="1">
    <citation type="journal article" date="2020" name="mSystems">
        <title>Genome- and Community-Level Interaction Insights into Carbon Utilization and Element Cycling Functions of Hydrothermarchaeota in Hydrothermal Sediment.</title>
        <authorList>
            <person name="Zhou Z."/>
            <person name="Liu Y."/>
            <person name="Xu W."/>
            <person name="Pan J."/>
            <person name="Luo Z.H."/>
            <person name="Li M."/>
        </authorList>
    </citation>
    <scope>NUCLEOTIDE SEQUENCE [LARGE SCALE GENOMIC DNA]</scope>
    <source>
        <strain evidence="12">SpSt-1224</strain>
    </source>
</reference>
<proteinExistence type="inferred from homology"/>
<dbReference type="InterPro" id="IPR046357">
    <property type="entry name" value="PPIase_dom_sf"/>
</dbReference>
<evidence type="ECO:0000256" key="3">
    <source>
        <dbReference type="ARBA" id="ARBA00006577"/>
    </source>
</evidence>
<keyword evidence="4" id="KW-0963">Cytoplasm</keyword>
<organism evidence="12">
    <name type="scientific">Desulfurivibrio alkaliphilus</name>
    <dbReference type="NCBI Taxonomy" id="427923"/>
    <lineage>
        <taxon>Bacteria</taxon>
        <taxon>Pseudomonadati</taxon>
        <taxon>Thermodesulfobacteriota</taxon>
        <taxon>Desulfobulbia</taxon>
        <taxon>Desulfobulbales</taxon>
        <taxon>Desulfobulbaceae</taxon>
        <taxon>Desulfurivibrio</taxon>
    </lineage>
</organism>
<dbReference type="EMBL" id="DSDS01000150">
    <property type="protein sequence ID" value="HET98373.1"/>
    <property type="molecule type" value="Genomic_DNA"/>
</dbReference>
<dbReference type="SUPFAM" id="SSF54534">
    <property type="entry name" value="FKBP-like"/>
    <property type="match status" value="1"/>
</dbReference>
<sequence>MTQAKTGDKVQIHYTGKLTDGTVFDSSQDREPLSFTLGGGEVIPGFDKAVEGMKVGEAKNVTIPVDQAYGPRLDQLIIEIPRSQVPPDLSPEVDQNLQMSGPNGEIVVVRVVEVAADSIKLDANPPLAGQDLNFDIELVAIA</sequence>
<dbReference type="EC" id="5.2.1.8" evidence="10"/>
<dbReference type="Pfam" id="PF00254">
    <property type="entry name" value="FKBP_C"/>
    <property type="match status" value="1"/>
</dbReference>
<dbReference type="GO" id="GO:0003755">
    <property type="term" value="F:peptidyl-prolyl cis-trans isomerase activity"/>
    <property type="evidence" value="ECO:0007669"/>
    <property type="project" value="UniProtKB-UniRule"/>
</dbReference>
<evidence type="ECO:0000256" key="8">
    <source>
        <dbReference type="ARBA" id="ARBA00037071"/>
    </source>
</evidence>
<evidence type="ECO:0000256" key="7">
    <source>
        <dbReference type="ARBA" id="ARBA00023235"/>
    </source>
</evidence>
<comment type="catalytic activity">
    <reaction evidence="1 9 10">
        <text>[protein]-peptidylproline (omega=180) = [protein]-peptidylproline (omega=0)</text>
        <dbReference type="Rhea" id="RHEA:16237"/>
        <dbReference type="Rhea" id="RHEA-COMP:10747"/>
        <dbReference type="Rhea" id="RHEA-COMP:10748"/>
        <dbReference type="ChEBI" id="CHEBI:83833"/>
        <dbReference type="ChEBI" id="CHEBI:83834"/>
        <dbReference type="EC" id="5.2.1.8"/>
    </reaction>
</comment>
<evidence type="ECO:0000256" key="1">
    <source>
        <dbReference type="ARBA" id="ARBA00000971"/>
    </source>
</evidence>
<dbReference type="PANTHER" id="PTHR47861:SF3">
    <property type="entry name" value="FKBP-TYPE PEPTIDYL-PROLYL CIS-TRANS ISOMERASE SLYD"/>
    <property type="match status" value="1"/>
</dbReference>
<dbReference type="Proteomes" id="UP000885986">
    <property type="component" value="Unassembled WGS sequence"/>
</dbReference>
<keyword evidence="6" id="KW-0143">Chaperone</keyword>
<evidence type="ECO:0000259" key="11">
    <source>
        <dbReference type="PROSITE" id="PS50059"/>
    </source>
</evidence>
<comment type="caution">
    <text evidence="12">The sequence shown here is derived from an EMBL/GenBank/DDBJ whole genome shotgun (WGS) entry which is preliminary data.</text>
</comment>
<evidence type="ECO:0000256" key="4">
    <source>
        <dbReference type="ARBA" id="ARBA00022490"/>
    </source>
</evidence>
<dbReference type="AlphaFoldDB" id="A0A7C2XQ35"/>
<dbReference type="Gene3D" id="3.10.50.40">
    <property type="match status" value="1"/>
</dbReference>
<evidence type="ECO:0000256" key="5">
    <source>
        <dbReference type="ARBA" id="ARBA00023110"/>
    </source>
</evidence>
<dbReference type="GO" id="GO:0005737">
    <property type="term" value="C:cytoplasm"/>
    <property type="evidence" value="ECO:0007669"/>
    <property type="project" value="UniProtKB-SubCell"/>
</dbReference>
<feature type="domain" description="PPIase FKBP-type" evidence="11">
    <location>
        <begin position="7"/>
        <end position="88"/>
    </location>
</feature>
<dbReference type="PROSITE" id="PS50059">
    <property type="entry name" value="FKBP_PPIASE"/>
    <property type="match status" value="1"/>
</dbReference>
<comment type="subcellular location">
    <subcellularLocation>
        <location evidence="2">Cytoplasm</location>
    </subcellularLocation>
</comment>
<keyword evidence="7 9" id="KW-0413">Isomerase</keyword>
<protein>
    <recommendedName>
        <fullName evidence="10">Peptidyl-prolyl cis-trans isomerase</fullName>
        <ecNumber evidence="10">5.2.1.8</ecNumber>
    </recommendedName>
</protein>